<dbReference type="STRING" id="69771.A0A1V6NZH4"/>
<sequence length="411" mass="46189">MPSNYPSTVISGLLPNPLLPNPLLDPTDSQRFRDRLRNTPIMAGTQPGSSGDELAMNSDSDWDDGDEVIARGYPRKYEHLEKHGFRPVWTMWDGYPGEIPEDIREYLDEDGQRRSAPMIGPLRSLAWLAGLDELVEAIDHPAYTISDQIEVVPFGADVSFPVNRHYEEGRIPPRIWAKLAETTSLLGLGNRMVLRYQVPAGVSETPTALKLQDLYGSSRIQATGTVKCMKVRHDKNLPRLENTIRRQAGQTLTSGKLWFQATSLPALESTLYFFTPERSTHNTDNEFGPGIYTTDKLEYALDYITAGTGAILVFKDPDLQTTQLWQLHHQQWDAWVARWTRPHLTIANQQFPSEALQANFIQGAISETRGRGRRGNTVPLPGEQQQLVAASYKGCQALAKCLDMIIFVERT</sequence>
<feature type="region of interest" description="Disordered" evidence="1">
    <location>
        <begin position="38"/>
        <end position="63"/>
    </location>
</feature>
<accession>A0A1V6NZH4</accession>
<comment type="caution">
    <text evidence="2">The sequence shown here is derived from an EMBL/GenBank/DDBJ whole genome shotgun (WGS) entry which is preliminary data.</text>
</comment>
<dbReference type="Proteomes" id="UP000191522">
    <property type="component" value="Unassembled WGS sequence"/>
</dbReference>
<evidence type="ECO:0000256" key="1">
    <source>
        <dbReference type="SAM" id="MobiDB-lite"/>
    </source>
</evidence>
<dbReference type="AlphaFoldDB" id="A0A1V6NZH4"/>
<keyword evidence="3" id="KW-1185">Reference proteome</keyword>
<name>A0A1V6NZH4_PENDC</name>
<evidence type="ECO:0000313" key="3">
    <source>
        <dbReference type="Proteomes" id="UP000191522"/>
    </source>
</evidence>
<evidence type="ECO:0000313" key="2">
    <source>
        <dbReference type="EMBL" id="OQD70079.1"/>
    </source>
</evidence>
<dbReference type="OrthoDB" id="2440450at2759"/>
<gene>
    <name evidence="2" type="ORF">PENDEC_c027G00155</name>
</gene>
<organism evidence="2 3">
    <name type="scientific">Penicillium decumbens</name>
    <dbReference type="NCBI Taxonomy" id="69771"/>
    <lineage>
        <taxon>Eukaryota</taxon>
        <taxon>Fungi</taxon>
        <taxon>Dikarya</taxon>
        <taxon>Ascomycota</taxon>
        <taxon>Pezizomycotina</taxon>
        <taxon>Eurotiomycetes</taxon>
        <taxon>Eurotiomycetidae</taxon>
        <taxon>Eurotiales</taxon>
        <taxon>Aspergillaceae</taxon>
        <taxon>Penicillium</taxon>
    </lineage>
</organism>
<dbReference type="OMA" id="CVKIRFD"/>
<reference evidence="3" key="1">
    <citation type="journal article" date="2017" name="Nat. Microbiol.">
        <title>Global analysis of biosynthetic gene clusters reveals vast potential of secondary metabolite production in Penicillium species.</title>
        <authorList>
            <person name="Nielsen J.C."/>
            <person name="Grijseels S."/>
            <person name="Prigent S."/>
            <person name="Ji B."/>
            <person name="Dainat J."/>
            <person name="Nielsen K.F."/>
            <person name="Frisvad J.C."/>
            <person name="Workman M."/>
            <person name="Nielsen J."/>
        </authorList>
    </citation>
    <scope>NUCLEOTIDE SEQUENCE [LARGE SCALE GENOMIC DNA]</scope>
    <source>
        <strain evidence="3">IBT 11843</strain>
    </source>
</reference>
<protein>
    <submittedName>
        <fullName evidence="2">Uncharacterized protein</fullName>
    </submittedName>
</protein>
<dbReference type="EMBL" id="MDYL01000027">
    <property type="protein sequence ID" value="OQD70079.1"/>
    <property type="molecule type" value="Genomic_DNA"/>
</dbReference>
<proteinExistence type="predicted"/>